<dbReference type="AlphaFoldDB" id="A0A0G0MRG6"/>
<evidence type="ECO:0000256" key="2">
    <source>
        <dbReference type="ARBA" id="ARBA00037999"/>
    </source>
</evidence>
<protein>
    <submittedName>
        <fullName evidence="6">DegT/DnrJ/EryC1/StrS aminotransferase</fullName>
    </submittedName>
</protein>
<accession>A0A0G0MRG6</accession>
<dbReference type="Gene3D" id="3.90.1150.10">
    <property type="entry name" value="Aspartate Aminotransferase, domain 1"/>
    <property type="match status" value="1"/>
</dbReference>
<dbReference type="InterPro" id="IPR015422">
    <property type="entry name" value="PyrdxlP-dep_Trfase_small"/>
</dbReference>
<keyword evidence="6" id="KW-0808">Transferase</keyword>
<feature type="modified residue" description="N6-(pyridoxal phosphate)lysine" evidence="4">
    <location>
        <position position="190"/>
    </location>
</feature>
<dbReference type="InterPro" id="IPR000653">
    <property type="entry name" value="DegT/StrS_aminotransferase"/>
</dbReference>
<comment type="similarity">
    <text evidence="2 5">Belongs to the DegT/DnrJ/EryC1 family.</text>
</comment>
<keyword evidence="1 4" id="KW-0663">Pyridoxal phosphate</keyword>
<dbReference type="GO" id="GO:0030170">
    <property type="term" value="F:pyridoxal phosphate binding"/>
    <property type="evidence" value="ECO:0007669"/>
    <property type="project" value="UniProtKB-ARBA"/>
</dbReference>
<evidence type="ECO:0000256" key="5">
    <source>
        <dbReference type="RuleBase" id="RU004508"/>
    </source>
</evidence>
<dbReference type="Proteomes" id="UP000034799">
    <property type="component" value="Unassembled WGS sequence"/>
</dbReference>
<dbReference type="PANTHER" id="PTHR30244">
    <property type="entry name" value="TRANSAMINASE"/>
    <property type="match status" value="1"/>
</dbReference>
<dbReference type="Pfam" id="PF01041">
    <property type="entry name" value="DegT_DnrJ_EryC1"/>
    <property type="match status" value="1"/>
</dbReference>
<dbReference type="GO" id="GO:0008483">
    <property type="term" value="F:transaminase activity"/>
    <property type="evidence" value="ECO:0007669"/>
    <property type="project" value="UniProtKB-KW"/>
</dbReference>
<dbReference type="EMBL" id="LBWK01000002">
    <property type="protein sequence ID" value="KKR05748.1"/>
    <property type="molecule type" value="Genomic_DNA"/>
</dbReference>
<proteinExistence type="inferred from homology"/>
<dbReference type="CDD" id="cd00616">
    <property type="entry name" value="AHBA_syn"/>
    <property type="match status" value="1"/>
</dbReference>
<name>A0A0G0MRG6_9BACT</name>
<dbReference type="InterPro" id="IPR015424">
    <property type="entry name" value="PyrdxlP-dep_Trfase"/>
</dbReference>
<evidence type="ECO:0000313" key="6">
    <source>
        <dbReference type="EMBL" id="KKR05748.1"/>
    </source>
</evidence>
<evidence type="ECO:0000256" key="1">
    <source>
        <dbReference type="ARBA" id="ARBA00022898"/>
    </source>
</evidence>
<evidence type="ECO:0000256" key="4">
    <source>
        <dbReference type="PIRSR" id="PIRSR000390-2"/>
    </source>
</evidence>
<dbReference type="Gene3D" id="3.40.640.10">
    <property type="entry name" value="Type I PLP-dependent aspartate aminotransferase-like (Major domain)"/>
    <property type="match status" value="1"/>
</dbReference>
<dbReference type="PATRIC" id="fig|1619100.3.peg.805"/>
<dbReference type="GO" id="GO:0000271">
    <property type="term" value="P:polysaccharide biosynthetic process"/>
    <property type="evidence" value="ECO:0007669"/>
    <property type="project" value="TreeGrafter"/>
</dbReference>
<evidence type="ECO:0000313" key="7">
    <source>
        <dbReference type="Proteomes" id="UP000034799"/>
    </source>
</evidence>
<reference evidence="6 7" key="1">
    <citation type="journal article" date="2015" name="Nature">
        <title>rRNA introns, odd ribosomes, and small enigmatic genomes across a large radiation of phyla.</title>
        <authorList>
            <person name="Brown C.T."/>
            <person name="Hug L.A."/>
            <person name="Thomas B.C."/>
            <person name="Sharon I."/>
            <person name="Castelle C.J."/>
            <person name="Singh A."/>
            <person name="Wilkins M.J."/>
            <person name="Williams K.H."/>
            <person name="Banfield J.F."/>
        </authorList>
    </citation>
    <scope>NUCLEOTIDE SEQUENCE [LARGE SCALE GENOMIC DNA]</scope>
</reference>
<sequence length="368" mass="40819">MEFIDLKAQQERILEKVRHNIDKVLEHGKYIMGPEVTELEEKLAKYVGVKHCISCANGTDALLMALMVKGIGPGDAIFTPPFTFIAAAEMVALLGATPVFVDIDEKTFNLDPKKLEEAVKNFSKPGLTPKGVIPVDLFGQPADYDEINRIAKENNLFVIEDAAQSFGGEYKGKKVCSLAEIATTSFFPAKPLGCYGDGGAIFTDDDDIAALLQSIRIHGKGEDKYDNVRVGINGRLDTMQAAVLLPKLEILDEEMDLRQKVTKRYGKGLADTVEVPYILDECTSAWALYTVKSGRRDEILQKLKEKDIPAGVYYPKPLHLQDAFKSLGYKRGDFPVAEKCCDTVFSLPMHPYLTEKDQDYIIEVLKSA</sequence>
<dbReference type="PANTHER" id="PTHR30244:SF42">
    <property type="entry name" value="UDP-2-ACETAMIDO-2-DEOXY-3-OXO-D-GLUCURONATE AMINOTRANSFERASE"/>
    <property type="match status" value="1"/>
</dbReference>
<dbReference type="PIRSF" id="PIRSF000390">
    <property type="entry name" value="PLP_StrS"/>
    <property type="match status" value="1"/>
</dbReference>
<dbReference type="SUPFAM" id="SSF53383">
    <property type="entry name" value="PLP-dependent transferases"/>
    <property type="match status" value="1"/>
</dbReference>
<gene>
    <name evidence="6" type="ORF">UT34_C0002G0255</name>
</gene>
<feature type="active site" description="Proton acceptor" evidence="3">
    <location>
        <position position="190"/>
    </location>
</feature>
<comment type="caution">
    <text evidence="6">The sequence shown here is derived from an EMBL/GenBank/DDBJ whole genome shotgun (WGS) entry which is preliminary data.</text>
</comment>
<dbReference type="STRING" id="1619100.UT34_C0002G0255"/>
<keyword evidence="6" id="KW-0032">Aminotransferase</keyword>
<dbReference type="FunFam" id="3.40.640.10:FF:000089">
    <property type="entry name" value="Aminotransferase, DegT/DnrJ/EryC1/StrS family"/>
    <property type="match status" value="1"/>
</dbReference>
<organism evidence="6 7">
    <name type="scientific">candidate division WS6 bacterium GW2011_GWF2_39_15</name>
    <dbReference type="NCBI Taxonomy" id="1619100"/>
    <lineage>
        <taxon>Bacteria</taxon>
        <taxon>Candidatus Dojkabacteria</taxon>
    </lineage>
</organism>
<evidence type="ECO:0000256" key="3">
    <source>
        <dbReference type="PIRSR" id="PIRSR000390-1"/>
    </source>
</evidence>
<dbReference type="InterPro" id="IPR015421">
    <property type="entry name" value="PyrdxlP-dep_Trfase_major"/>
</dbReference>